<evidence type="ECO:0000313" key="4">
    <source>
        <dbReference type="EMBL" id="KAF9532769.1"/>
    </source>
</evidence>
<organism evidence="4 5">
    <name type="scientific">Crepidotus variabilis</name>
    <dbReference type="NCBI Taxonomy" id="179855"/>
    <lineage>
        <taxon>Eukaryota</taxon>
        <taxon>Fungi</taxon>
        <taxon>Dikarya</taxon>
        <taxon>Basidiomycota</taxon>
        <taxon>Agaricomycotina</taxon>
        <taxon>Agaricomycetes</taxon>
        <taxon>Agaricomycetidae</taxon>
        <taxon>Agaricales</taxon>
        <taxon>Agaricineae</taxon>
        <taxon>Crepidotaceae</taxon>
        <taxon>Crepidotus</taxon>
    </lineage>
</organism>
<dbReference type="SUPFAM" id="SSF51735">
    <property type="entry name" value="NAD(P)-binding Rossmann-fold domains"/>
    <property type="match status" value="1"/>
</dbReference>
<dbReference type="PANTHER" id="PTHR43976">
    <property type="entry name" value="SHORT CHAIN DEHYDROGENASE"/>
    <property type="match status" value="1"/>
</dbReference>
<dbReference type="Gene3D" id="3.40.50.720">
    <property type="entry name" value="NAD(P)-binding Rossmann-like Domain"/>
    <property type="match status" value="1"/>
</dbReference>
<name>A0A9P6EPM0_9AGAR</name>
<dbReference type="GO" id="GO:0016491">
    <property type="term" value="F:oxidoreductase activity"/>
    <property type="evidence" value="ECO:0007669"/>
    <property type="project" value="UniProtKB-KW"/>
</dbReference>
<dbReference type="Pfam" id="PF00106">
    <property type="entry name" value="adh_short"/>
    <property type="match status" value="1"/>
</dbReference>
<dbReference type="InterPro" id="IPR036291">
    <property type="entry name" value="NAD(P)-bd_dom_sf"/>
</dbReference>
<dbReference type="InterPro" id="IPR002347">
    <property type="entry name" value="SDR_fam"/>
</dbReference>
<comment type="similarity">
    <text evidence="1 3">Belongs to the short-chain dehydrogenases/reductases (SDR) family.</text>
</comment>
<sequence length="294" mass="31802">MAGGIWFITGATSGFGKRFAVLALSRGERVIATGRSLVKLQALVSSLKPEFLEHIRTEQLDVTAGAHEVKVVVDRAAKHWGGIDVLVNNAGIGYPGLTEEGGTKLLRRQFEANLFGVADVSTAALPYLRQSKNGRLVVVGSRSAWSAGKFGIGPYAASKAAVNTLAENLMFELAPFNIKVLLVLPGAFHTEGINDQKFFTENPISVYDETRAASIKFFSSINGKQPSDPDKGAEVVVDVIQEQGIAEGRPWPYYLVLGEDAEADIRSKCNKLLANLDEWAGVTRSVKIDRQTLN</sequence>
<proteinExistence type="inferred from homology"/>
<reference evidence="4" key="1">
    <citation type="submission" date="2020-11" db="EMBL/GenBank/DDBJ databases">
        <authorList>
            <consortium name="DOE Joint Genome Institute"/>
            <person name="Ahrendt S."/>
            <person name="Riley R."/>
            <person name="Andreopoulos W."/>
            <person name="Labutti K."/>
            <person name="Pangilinan J."/>
            <person name="Ruiz-Duenas F.J."/>
            <person name="Barrasa J.M."/>
            <person name="Sanchez-Garcia M."/>
            <person name="Camarero S."/>
            <person name="Miyauchi S."/>
            <person name="Serrano A."/>
            <person name="Linde D."/>
            <person name="Babiker R."/>
            <person name="Drula E."/>
            <person name="Ayuso-Fernandez I."/>
            <person name="Pacheco R."/>
            <person name="Padilla G."/>
            <person name="Ferreira P."/>
            <person name="Barriuso J."/>
            <person name="Kellner H."/>
            <person name="Castanera R."/>
            <person name="Alfaro M."/>
            <person name="Ramirez L."/>
            <person name="Pisabarro A.G."/>
            <person name="Kuo A."/>
            <person name="Tritt A."/>
            <person name="Lipzen A."/>
            <person name="He G."/>
            <person name="Yan M."/>
            <person name="Ng V."/>
            <person name="Cullen D."/>
            <person name="Martin F."/>
            <person name="Rosso M.-N."/>
            <person name="Henrissat B."/>
            <person name="Hibbett D."/>
            <person name="Martinez A.T."/>
            <person name="Grigoriev I.V."/>
        </authorList>
    </citation>
    <scope>NUCLEOTIDE SEQUENCE</scope>
    <source>
        <strain evidence="4">CBS 506.95</strain>
    </source>
</reference>
<dbReference type="EMBL" id="MU157830">
    <property type="protein sequence ID" value="KAF9532769.1"/>
    <property type="molecule type" value="Genomic_DNA"/>
</dbReference>
<dbReference type="InterPro" id="IPR051911">
    <property type="entry name" value="SDR_oxidoreductase"/>
</dbReference>
<dbReference type="PRINTS" id="PR00080">
    <property type="entry name" value="SDRFAMILY"/>
</dbReference>
<evidence type="ECO:0000313" key="5">
    <source>
        <dbReference type="Proteomes" id="UP000807306"/>
    </source>
</evidence>
<gene>
    <name evidence="4" type="ORF">CPB83DRAFT_846318</name>
</gene>
<evidence type="ECO:0000256" key="3">
    <source>
        <dbReference type="RuleBase" id="RU000363"/>
    </source>
</evidence>
<keyword evidence="2" id="KW-0560">Oxidoreductase</keyword>
<accession>A0A9P6EPM0</accession>
<dbReference type="PRINTS" id="PR00081">
    <property type="entry name" value="GDHRDH"/>
</dbReference>
<dbReference type="OrthoDB" id="1274115at2759"/>
<keyword evidence="5" id="KW-1185">Reference proteome</keyword>
<comment type="caution">
    <text evidence="4">The sequence shown here is derived from an EMBL/GenBank/DDBJ whole genome shotgun (WGS) entry which is preliminary data.</text>
</comment>
<dbReference type="AlphaFoldDB" id="A0A9P6EPM0"/>
<evidence type="ECO:0000256" key="1">
    <source>
        <dbReference type="ARBA" id="ARBA00006484"/>
    </source>
</evidence>
<evidence type="ECO:0000256" key="2">
    <source>
        <dbReference type="ARBA" id="ARBA00023002"/>
    </source>
</evidence>
<dbReference type="PANTHER" id="PTHR43976:SF16">
    <property type="entry name" value="SHORT-CHAIN DEHYDROGENASE_REDUCTASE FAMILY PROTEIN"/>
    <property type="match status" value="1"/>
</dbReference>
<protein>
    <submittedName>
        <fullName evidence="4">Uncharacterized protein</fullName>
    </submittedName>
</protein>
<dbReference type="Proteomes" id="UP000807306">
    <property type="component" value="Unassembled WGS sequence"/>
</dbReference>